<dbReference type="KEGG" id="mgk:FSB76_24315"/>
<dbReference type="AlphaFoldDB" id="A0A5B8W4C0"/>
<dbReference type="RefSeq" id="WP_147058020.1">
    <property type="nucleotide sequence ID" value="NZ_CP042437.1"/>
</dbReference>
<dbReference type="EMBL" id="CP042437">
    <property type="protein sequence ID" value="QEC78920.1"/>
    <property type="molecule type" value="Genomic_DNA"/>
</dbReference>
<protein>
    <submittedName>
        <fullName evidence="1">Uncharacterized protein</fullName>
    </submittedName>
</protein>
<organism evidence="1 2">
    <name type="scientific">Mucilaginibacter ginsenosidivorax</name>
    <dbReference type="NCBI Taxonomy" id="862126"/>
    <lineage>
        <taxon>Bacteria</taxon>
        <taxon>Pseudomonadati</taxon>
        <taxon>Bacteroidota</taxon>
        <taxon>Sphingobacteriia</taxon>
        <taxon>Sphingobacteriales</taxon>
        <taxon>Sphingobacteriaceae</taxon>
        <taxon>Mucilaginibacter</taxon>
    </lineage>
</organism>
<reference evidence="1 2" key="1">
    <citation type="journal article" date="2013" name="J. Microbiol.">
        <title>Mucilaginibacter ginsenosidivorax sp. nov., with ginsenoside converting activity isolated from sediment.</title>
        <authorList>
            <person name="Kim J.K."/>
            <person name="Choi T.E."/>
            <person name="Liu Q.M."/>
            <person name="Park H.Y."/>
            <person name="Yi T.H."/>
            <person name="Yoon M.H."/>
            <person name="Kim S.C."/>
            <person name="Im W.T."/>
        </authorList>
    </citation>
    <scope>NUCLEOTIDE SEQUENCE [LARGE SCALE GENOMIC DNA]</scope>
    <source>
        <strain evidence="1 2">KHI28</strain>
    </source>
</reference>
<proteinExistence type="predicted"/>
<accession>A0A5B8W4C0</accession>
<keyword evidence="2" id="KW-1185">Reference proteome</keyword>
<gene>
    <name evidence="1" type="ORF">FSB76_24315</name>
</gene>
<evidence type="ECO:0000313" key="2">
    <source>
        <dbReference type="Proteomes" id="UP000321362"/>
    </source>
</evidence>
<sequence length="167" mass="19481">MKILEKAETILEYKVNAGLEGMSLAASHEYTSSYDWRTTTTGSYILTRHFKFSANVKESDIMLIFYQSRLEIEINTENEEKDIEEIALVVKESDKTMVDFITKNSLSYSPVIGLEYYNFEEFPFISVRNSYQTLKSLPAFDEETDEVKKMRLFMSKKGQNLNIKFKD</sequence>
<dbReference type="Proteomes" id="UP000321362">
    <property type="component" value="Chromosome"/>
</dbReference>
<name>A0A5B8W4C0_9SPHI</name>
<evidence type="ECO:0000313" key="1">
    <source>
        <dbReference type="EMBL" id="QEC78920.1"/>
    </source>
</evidence>